<dbReference type="EMBL" id="UOEY01000121">
    <property type="protein sequence ID" value="VAW41335.1"/>
    <property type="molecule type" value="Genomic_DNA"/>
</dbReference>
<keyword evidence="3 7" id="KW-0808">Transferase</keyword>
<keyword evidence="4" id="KW-0663">Pyridoxal phosphate</keyword>
<accession>A0A3B0VCS4</accession>
<dbReference type="InterPro" id="IPR015421">
    <property type="entry name" value="PyrdxlP-dep_Trfase_major"/>
</dbReference>
<dbReference type="PANTHER" id="PTHR32328">
    <property type="entry name" value="L-SERYL-TRNA(SEC) SELENIUM TRANSFERASE"/>
    <property type="match status" value="1"/>
</dbReference>
<evidence type="ECO:0000256" key="2">
    <source>
        <dbReference type="ARBA" id="ARBA00022490"/>
    </source>
</evidence>
<keyword evidence="2" id="KW-0963">Cytoplasm</keyword>
<dbReference type="GO" id="GO:0001514">
    <property type="term" value="P:selenocysteine incorporation"/>
    <property type="evidence" value="ECO:0007669"/>
    <property type="project" value="InterPro"/>
</dbReference>
<dbReference type="PANTHER" id="PTHR32328:SF0">
    <property type="entry name" value="L-SERYL-TRNA(SEC) SELENIUM TRANSFERASE"/>
    <property type="match status" value="1"/>
</dbReference>
<gene>
    <name evidence="7" type="ORF">MNBD_DELTA04-853</name>
</gene>
<evidence type="ECO:0000256" key="4">
    <source>
        <dbReference type="ARBA" id="ARBA00022898"/>
    </source>
</evidence>
<keyword evidence="6" id="KW-0711">Selenium</keyword>
<dbReference type="InterPro" id="IPR004534">
    <property type="entry name" value="SelA_trans"/>
</dbReference>
<sequence length="473" mass="52178">MDKEVQQELLRTIPQVDECLHSLFDLDQVEHVPLLVIKNSVRDVLAEFRRRILAGERIDPGLLSLSSLQPVICEHIRQEMQPRFRRVLNCTGVIIHTNLGRSILPKTTMDKLHGAGSRYSNLEYDLATGRRGSRYSLVEKLLCDLTGAEAALVVNNNAAAVLLVLETLAKGRDVIVSRGQLVEIGGSFRIPDVMSRSGARLVEIGATNRTHVRDYEEAISEETALLLKVHCSNFRIIGFTKEVAIGDLVEIGRRRGLPVMEDLGSGCFVDLSHFGLMKEPTVQEVVAAGVDVVTFSGDKLLGGPQAGIILGRRQVIDRIKKNPVNRAMRIDKFTLCSLESILRLYLDEPTALETIPTLAMIAATPAEINRRAGRLLRRIRKNLLPYCKIGLADIMSRVGGGAMPEQNLASRAVVLEPSAIKVSRLEVLLRQLEVPVIGRIEDDRLLLDMRTVADDEVVLLADCLQQAFAAASA</sequence>
<dbReference type="GO" id="GO:0004125">
    <property type="term" value="F:L-seryl-tRNA(Sec) selenium transferase activity"/>
    <property type="evidence" value="ECO:0007669"/>
    <property type="project" value="UniProtKB-EC"/>
</dbReference>
<evidence type="ECO:0000313" key="7">
    <source>
        <dbReference type="EMBL" id="VAW41335.1"/>
    </source>
</evidence>
<dbReference type="InterPro" id="IPR015424">
    <property type="entry name" value="PyrdxlP-dep_Trfase"/>
</dbReference>
<reference evidence="7" key="1">
    <citation type="submission" date="2018-06" db="EMBL/GenBank/DDBJ databases">
        <authorList>
            <person name="Zhirakovskaya E."/>
        </authorList>
    </citation>
    <scope>NUCLEOTIDE SEQUENCE</scope>
</reference>
<name>A0A3B0VCS4_9ZZZZ</name>
<evidence type="ECO:0000256" key="5">
    <source>
        <dbReference type="ARBA" id="ARBA00022917"/>
    </source>
</evidence>
<evidence type="ECO:0000256" key="3">
    <source>
        <dbReference type="ARBA" id="ARBA00022679"/>
    </source>
</evidence>
<evidence type="ECO:0000256" key="1">
    <source>
        <dbReference type="ARBA" id="ARBA00001933"/>
    </source>
</evidence>
<protein>
    <submittedName>
        <fullName evidence="7">L-seryl-tRNA(Sec) selenium transferase</fullName>
        <ecNumber evidence="7">2.9.1.1</ecNumber>
    </submittedName>
</protein>
<dbReference type="Pfam" id="PF03841">
    <property type="entry name" value="SelA"/>
    <property type="match status" value="1"/>
</dbReference>
<proteinExistence type="inferred from homology"/>
<dbReference type="GO" id="GO:0005737">
    <property type="term" value="C:cytoplasm"/>
    <property type="evidence" value="ECO:0007669"/>
    <property type="project" value="InterPro"/>
</dbReference>
<dbReference type="HAMAP" id="MF_00423">
    <property type="entry name" value="SelA"/>
    <property type="match status" value="1"/>
</dbReference>
<dbReference type="Gene3D" id="3.40.640.10">
    <property type="entry name" value="Type I PLP-dependent aspartate aminotransferase-like (Major domain)"/>
    <property type="match status" value="1"/>
</dbReference>
<dbReference type="AlphaFoldDB" id="A0A3B0VCS4"/>
<dbReference type="Gene3D" id="3.90.1150.180">
    <property type="match status" value="1"/>
</dbReference>
<dbReference type="InterPro" id="IPR018319">
    <property type="entry name" value="SelA-like"/>
</dbReference>
<evidence type="ECO:0000256" key="6">
    <source>
        <dbReference type="ARBA" id="ARBA00023266"/>
    </source>
</evidence>
<dbReference type="SUPFAM" id="SSF53383">
    <property type="entry name" value="PLP-dependent transferases"/>
    <property type="match status" value="1"/>
</dbReference>
<comment type="cofactor">
    <cofactor evidence="1">
        <name>pyridoxal 5'-phosphate</name>
        <dbReference type="ChEBI" id="CHEBI:597326"/>
    </cofactor>
</comment>
<dbReference type="EC" id="2.9.1.1" evidence="7"/>
<dbReference type="NCBIfam" id="TIGR00474">
    <property type="entry name" value="selA"/>
    <property type="match status" value="1"/>
</dbReference>
<organism evidence="7">
    <name type="scientific">hydrothermal vent metagenome</name>
    <dbReference type="NCBI Taxonomy" id="652676"/>
    <lineage>
        <taxon>unclassified sequences</taxon>
        <taxon>metagenomes</taxon>
        <taxon>ecological metagenomes</taxon>
    </lineage>
</organism>
<keyword evidence="5" id="KW-0648">Protein biosynthesis</keyword>